<feature type="transmembrane region" description="Helical" evidence="1">
    <location>
        <begin position="268"/>
        <end position="291"/>
    </location>
</feature>
<organism evidence="3 4">
    <name type="scientific">Rufibacter quisquiliarum</name>
    <dbReference type="NCBI Taxonomy" id="1549639"/>
    <lineage>
        <taxon>Bacteria</taxon>
        <taxon>Pseudomonadati</taxon>
        <taxon>Bacteroidota</taxon>
        <taxon>Cytophagia</taxon>
        <taxon>Cytophagales</taxon>
        <taxon>Hymenobacteraceae</taxon>
        <taxon>Rufibacter</taxon>
    </lineage>
</organism>
<reference evidence="3 4" key="1">
    <citation type="submission" date="2020-08" db="EMBL/GenBank/DDBJ databases">
        <title>Genomic Encyclopedia of Type Strains, Phase IV (KMG-IV): sequencing the most valuable type-strain genomes for metagenomic binning, comparative biology and taxonomic classification.</title>
        <authorList>
            <person name="Goeker M."/>
        </authorList>
    </citation>
    <scope>NUCLEOTIDE SEQUENCE [LARGE SCALE GENOMIC DNA]</scope>
    <source>
        <strain evidence="3 4">DSM 29854</strain>
    </source>
</reference>
<dbReference type="Pfam" id="PF09935">
    <property type="entry name" value="DUF2167"/>
    <property type="match status" value="1"/>
</dbReference>
<feature type="chain" id="PRO_5032904888" evidence="2">
    <location>
        <begin position="21"/>
        <end position="349"/>
    </location>
</feature>
<name>A0A839GCK0_9BACT</name>
<evidence type="ECO:0000256" key="2">
    <source>
        <dbReference type="SAM" id="SignalP"/>
    </source>
</evidence>
<dbReference type="Proteomes" id="UP000563094">
    <property type="component" value="Unassembled WGS sequence"/>
</dbReference>
<keyword evidence="2" id="KW-0732">Signal</keyword>
<keyword evidence="4" id="KW-1185">Reference proteome</keyword>
<proteinExistence type="predicted"/>
<evidence type="ECO:0000313" key="4">
    <source>
        <dbReference type="Proteomes" id="UP000563094"/>
    </source>
</evidence>
<dbReference type="AlphaFoldDB" id="A0A839GCK0"/>
<comment type="caution">
    <text evidence="3">The sequence shown here is derived from an EMBL/GenBank/DDBJ whole genome shotgun (WGS) entry which is preliminary data.</text>
</comment>
<protein>
    <submittedName>
        <fullName evidence="3">Putative membrane-anchored protein</fullName>
    </submittedName>
</protein>
<keyword evidence="1" id="KW-0812">Transmembrane</keyword>
<keyword evidence="1" id="KW-1133">Transmembrane helix</keyword>
<dbReference type="RefSeq" id="WP_182512893.1">
    <property type="nucleotide sequence ID" value="NZ_JACJIQ010000007.1"/>
</dbReference>
<sequence>MRKIYILVFLLCYLPFSSSAAETDSLKVWRDSVNASYHYQTGTIVLKEGLAKITVPKGYKFLDGRQSSQVLTELWGNPPSESMGMLFPVAAGPADADTWAIDVTYSEDGYIKDDDAKDIDYDELLEEMQADTEYENEAREAEGYQPVKLIGWAVPPFYDAAAHKLHWAKELQFGEEQTGVNTLNYNIRILGRKGYLQLNAIGDMSMVKGIQADVPGILASVEFNEGNRYADFDPGVDKVAAYGIGGLIAGKVLAKVGFFAVIAKFFKVILIGALKFWKLIALALVGLFSGIKRFFGKKRQEAASEEQDLEAVSMVQDSSYEDEVSVLEETYSPPVAEVESVEKSTSEVK</sequence>
<feature type="signal peptide" evidence="2">
    <location>
        <begin position="1"/>
        <end position="20"/>
    </location>
</feature>
<dbReference type="InterPro" id="IPR018682">
    <property type="entry name" value="DUF2167_membr"/>
</dbReference>
<accession>A0A839GCK0</accession>
<evidence type="ECO:0000313" key="3">
    <source>
        <dbReference type="EMBL" id="MBA9077314.1"/>
    </source>
</evidence>
<evidence type="ECO:0000256" key="1">
    <source>
        <dbReference type="SAM" id="Phobius"/>
    </source>
</evidence>
<keyword evidence="1" id="KW-0472">Membrane</keyword>
<gene>
    <name evidence="3" type="ORF">FHS90_002027</name>
</gene>
<dbReference type="EMBL" id="JACJIQ010000007">
    <property type="protein sequence ID" value="MBA9077314.1"/>
    <property type="molecule type" value="Genomic_DNA"/>
</dbReference>